<evidence type="ECO:0000313" key="4">
    <source>
        <dbReference type="Proteomes" id="UP000008144"/>
    </source>
</evidence>
<dbReference type="GO" id="GO:0005509">
    <property type="term" value="F:calcium ion binding"/>
    <property type="evidence" value="ECO:0007669"/>
    <property type="project" value="InterPro"/>
</dbReference>
<reference evidence="3" key="3">
    <citation type="submission" date="2025-08" db="UniProtKB">
        <authorList>
            <consortium name="Ensembl"/>
        </authorList>
    </citation>
    <scope>IDENTIFICATION</scope>
</reference>
<dbReference type="EMBL" id="EAAA01000919">
    <property type="status" value="NOT_ANNOTATED_CDS"/>
    <property type="molecule type" value="Genomic_DNA"/>
</dbReference>
<dbReference type="PRINTS" id="PR00205">
    <property type="entry name" value="CADHERIN"/>
</dbReference>
<dbReference type="GO" id="GO:0005886">
    <property type="term" value="C:plasma membrane"/>
    <property type="evidence" value="ECO:0007669"/>
    <property type="project" value="InterPro"/>
</dbReference>
<evidence type="ECO:0000256" key="2">
    <source>
        <dbReference type="ARBA" id="ARBA00023136"/>
    </source>
</evidence>
<dbReference type="PROSITE" id="PS00232">
    <property type="entry name" value="CADHERIN_1"/>
    <property type="match status" value="1"/>
</dbReference>
<dbReference type="Ensembl" id="ENSCINT00000032782.1">
    <property type="protein sequence ID" value="ENSCINP00000033320.1"/>
    <property type="gene ID" value="ENSCING00000022938.1"/>
</dbReference>
<dbReference type="GO" id="GO:0007156">
    <property type="term" value="P:homophilic cell adhesion via plasma membrane adhesion molecules"/>
    <property type="evidence" value="ECO:0007669"/>
    <property type="project" value="InterPro"/>
</dbReference>
<protein>
    <recommendedName>
        <fullName evidence="5">Cadherin domain-containing protein</fullName>
    </recommendedName>
</protein>
<reference evidence="3" key="4">
    <citation type="submission" date="2025-09" db="UniProtKB">
        <authorList>
            <consortium name="Ensembl"/>
        </authorList>
    </citation>
    <scope>IDENTIFICATION</scope>
</reference>
<comment type="subcellular location">
    <subcellularLocation>
        <location evidence="1">Membrane</location>
    </subcellularLocation>
</comment>
<accession>H2XUI6</accession>
<reference evidence="4" key="1">
    <citation type="journal article" date="2002" name="Science">
        <title>The draft genome of Ciona intestinalis: insights into chordate and vertebrate origins.</title>
        <authorList>
            <person name="Dehal P."/>
            <person name="Satou Y."/>
            <person name="Campbell R.K."/>
            <person name="Chapman J."/>
            <person name="Degnan B."/>
            <person name="De Tomaso A."/>
            <person name="Davidson B."/>
            <person name="Di Gregorio A."/>
            <person name="Gelpke M."/>
            <person name="Goodstein D.M."/>
            <person name="Harafuji N."/>
            <person name="Hastings K.E."/>
            <person name="Ho I."/>
            <person name="Hotta K."/>
            <person name="Huang W."/>
            <person name="Kawashima T."/>
            <person name="Lemaire P."/>
            <person name="Martinez D."/>
            <person name="Meinertzhagen I.A."/>
            <person name="Necula S."/>
            <person name="Nonaka M."/>
            <person name="Putnam N."/>
            <person name="Rash S."/>
            <person name="Saiga H."/>
            <person name="Satake M."/>
            <person name="Terry A."/>
            <person name="Yamada L."/>
            <person name="Wang H.G."/>
            <person name="Awazu S."/>
            <person name="Azumi K."/>
            <person name="Boore J."/>
            <person name="Branno M."/>
            <person name="Chin-Bow S."/>
            <person name="DeSantis R."/>
            <person name="Doyle S."/>
            <person name="Francino P."/>
            <person name="Keys D.N."/>
            <person name="Haga S."/>
            <person name="Hayashi H."/>
            <person name="Hino K."/>
            <person name="Imai K.S."/>
            <person name="Inaba K."/>
            <person name="Kano S."/>
            <person name="Kobayashi K."/>
            <person name="Kobayashi M."/>
            <person name="Lee B.I."/>
            <person name="Makabe K.W."/>
            <person name="Manohar C."/>
            <person name="Matassi G."/>
            <person name="Medina M."/>
            <person name="Mochizuki Y."/>
            <person name="Mount S."/>
            <person name="Morishita T."/>
            <person name="Miura S."/>
            <person name="Nakayama A."/>
            <person name="Nishizaka S."/>
            <person name="Nomoto H."/>
            <person name="Ohta F."/>
            <person name="Oishi K."/>
            <person name="Rigoutsos I."/>
            <person name="Sano M."/>
            <person name="Sasaki A."/>
            <person name="Sasakura Y."/>
            <person name="Shoguchi E."/>
            <person name="Shin-i T."/>
            <person name="Spagnuolo A."/>
            <person name="Stainier D."/>
            <person name="Suzuki M.M."/>
            <person name="Tassy O."/>
            <person name="Takatori N."/>
            <person name="Tokuoka M."/>
            <person name="Yagi K."/>
            <person name="Yoshizaki F."/>
            <person name="Wada S."/>
            <person name="Zhang C."/>
            <person name="Hyatt P.D."/>
            <person name="Larimer F."/>
            <person name="Detter C."/>
            <person name="Doggett N."/>
            <person name="Glavina T."/>
            <person name="Hawkins T."/>
            <person name="Richardson P."/>
            <person name="Lucas S."/>
            <person name="Kohara Y."/>
            <person name="Levine M."/>
            <person name="Satoh N."/>
            <person name="Rokhsar D.S."/>
        </authorList>
    </citation>
    <scope>NUCLEOTIDE SEQUENCE [LARGE SCALE GENOMIC DNA]</scope>
</reference>
<keyword evidence="2" id="KW-0472">Membrane</keyword>
<dbReference type="AlphaFoldDB" id="H2XUI6"/>
<dbReference type="HOGENOM" id="CLU_3361972_0_0_1"/>
<dbReference type="Proteomes" id="UP000008144">
    <property type="component" value="Chromosome 12"/>
</dbReference>
<organism evidence="3 4">
    <name type="scientific">Ciona intestinalis</name>
    <name type="common">Transparent sea squirt</name>
    <name type="synonym">Ascidia intestinalis</name>
    <dbReference type="NCBI Taxonomy" id="7719"/>
    <lineage>
        <taxon>Eukaryota</taxon>
        <taxon>Metazoa</taxon>
        <taxon>Chordata</taxon>
        <taxon>Tunicata</taxon>
        <taxon>Ascidiacea</taxon>
        <taxon>Phlebobranchia</taxon>
        <taxon>Cionidae</taxon>
        <taxon>Ciona</taxon>
    </lineage>
</organism>
<reference evidence="3" key="2">
    <citation type="journal article" date="2008" name="Genome Biol.">
        <title>Improved genome assembly and evidence-based global gene model set for the chordate Ciona intestinalis: new insight into intron and operon populations.</title>
        <authorList>
            <person name="Satou Y."/>
            <person name="Mineta K."/>
            <person name="Ogasawara M."/>
            <person name="Sasakura Y."/>
            <person name="Shoguchi E."/>
            <person name="Ueno K."/>
            <person name="Yamada L."/>
            <person name="Matsumoto J."/>
            <person name="Wasserscheid J."/>
            <person name="Dewar K."/>
            <person name="Wiley G.B."/>
            <person name="Macmil S.L."/>
            <person name="Roe B.A."/>
            <person name="Zeller R.W."/>
            <person name="Hastings K.E."/>
            <person name="Lemaire P."/>
            <person name="Lindquist E."/>
            <person name="Endo T."/>
            <person name="Hotta K."/>
            <person name="Inaba K."/>
        </authorList>
    </citation>
    <scope>NUCLEOTIDE SEQUENCE [LARGE SCALE GENOMIC DNA]</scope>
    <source>
        <strain evidence="3">wild type</strain>
    </source>
</reference>
<dbReference type="Gene3D" id="2.60.40.60">
    <property type="entry name" value="Cadherins"/>
    <property type="match status" value="1"/>
</dbReference>
<dbReference type="InParanoid" id="H2XUI6"/>
<keyword evidence="4" id="KW-1185">Reference proteome</keyword>
<evidence type="ECO:0000256" key="1">
    <source>
        <dbReference type="ARBA" id="ARBA00004370"/>
    </source>
</evidence>
<proteinExistence type="predicted"/>
<dbReference type="InterPro" id="IPR002126">
    <property type="entry name" value="Cadherin-like_dom"/>
</dbReference>
<sequence>MRTTEKFSASATVVIELTDENDNSPEFGQDTFSAKV</sequence>
<evidence type="ECO:0008006" key="5">
    <source>
        <dbReference type="Google" id="ProtNLM"/>
    </source>
</evidence>
<evidence type="ECO:0000313" key="3">
    <source>
        <dbReference type="Ensembl" id="ENSCINP00000033320.1"/>
    </source>
</evidence>
<name>H2XUI6_CIOIN</name>
<dbReference type="InterPro" id="IPR020894">
    <property type="entry name" value="Cadherin_CS"/>
</dbReference>